<sequence>MHFSFAKSANGAGPLETRGLVRSHRLKPPRAGSDCLYLGSVREIKRFDVDEKLKPLSKYKCYAEWGPWGQCDVCGKIGERRKIGECRLQKFAKAKMETPQGRVVEADFPIVGVGCHSFLLDQLPQAKKILSQIPNLVLIEKCEVSCVGYVTKPSKLKAFQRYSYLHKMKVKMMKKLNQALSSPAAGRTPKTFALQDDPSRSRHTSDPGAVLKYSLRQAVSSLGVFSRIPFPSRNIQKRVSFSGIIYLSPNRQNGRQGQGCHNSR</sequence>
<keyword evidence="5" id="KW-0472">Membrane</keyword>
<evidence type="ECO:0000313" key="8">
    <source>
        <dbReference type="EMBL" id="GBM68976.1"/>
    </source>
</evidence>
<dbReference type="OrthoDB" id="6433755at2759"/>
<protein>
    <submittedName>
        <fullName evidence="8">Uncharacterized protein</fullName>
    </submittedName>
</protein>
<organism evidence="8 9">
    <name type="scientific">Araneus ventricosus</name>
    <name type="common">Orbweaver spider</name>
    <name type="synonym">Epeira ventricosa</name>
    <dbReference type="NCBI Taxonomy" id="182803"/>
    <lineage>
        <taxon>Eukaryota</taxon>
        <taxon>Metazoa</taxon>
        <taxon>Ecdysozoa</taxon>
        <taxon>Arthropoda</taxon>
        <taxon>Chelicerata</taxon>
        <taxon>Arachnida</taxon>
        <taxon>Araneae</taxon>
        <taxon>Araneomorphae</taxon>
        <taxon>Entelegynae</taxon>
        <taxon>Araneoidea</taxon>
        <taxon>Araneidae</taxon>
        <taxon>Araneus</taxon>
    </lineage>
</organism>
<dbReference type="Proteomes" id="UP000499080">
    <property type="component" value="Unassembled WGS sequence"/>
</dbReference>
<proteinExistence type="predicted"/>
<dbReference type="PANTHER" id="PTHR32178">
    <property type="entry name" value="FAM187"/>
    <property type="match status" value="1"/>
</dbReference>
<dbReference type="GO" id="GO:0016020">
    <property type="term" value="C:membrane"/>
    <property type="evidence" value="ECO:0007669"/>
    <property type="project" value="UniProtKB-SubCell"/>
</dbReference>
<keyword evidence="3" id="KW-0732">Signal</keyword>
<evidence type="ECO:0000256" key="7">
    <source>
        <dbReference type="SAM" id="MobiDB-lite"/>
    </source>
</evidence>
<reference evidence="8 9" key="1">
    <citation type="journal article" date="2019" name="Sci. Rep.">
        <title>Orb-weaving spider Araneus ventricosus genome elucidates the spidroin gene catalogue.</title>
        <authorList>
            <person name="Kono N."/>
            <person name="Nakamura H."/>
            <person name="Ohtoshi R."/>
            <person name="Moran D.A.P."/>
            <person name="Shinohara A."/>
            <person name="Yoshida Y."/>
            <person name="Fujiwara M."/>
            <person name="Mori M."/>
            <person name="Tomita M."/>
            <person name="Arakawa K."/>
        </authorList>
    </citation>
    <scope>NUCLEOTIDE SEQUENCE [LARGE SCALE GENOMIC DNA]</scope>
</reference>
<name>A0A4Y2HVI5_ARAVE</name>
<keyword evidence="6" id="KW-0325">Glycoprotein</keyword>
<keyword evidence="4" id="KW-1133">Transmembrane helix</keyword>
<keyword evidence="2" id="KW-0812">Transmembrane</keyword>
<evidence type="ECO:0000256" key="6">
    <source>
        <dbReference type="ARBA" id="ARBA00023180"/>
    </source>
</evidence>
<gene>
    <name evidence="8" type="ORF">AVEN_24375_1</name>
</gene>
<comment type="caution">
    <text evidence="8">The sequence shown here is derived from an EMBL/GenBank/DDBJ whole genome shotgun (WGS) entry which is preliminary data.</text>
</comment>
<dbReference type="PANTHER" id="PTHR32178:SF6">
    <property type="entry name" value="IG-LIKE DOMAIN-CONTAINING PROTEIN"/>
    <property type="match status" value="1"/>
</dbReference>
<dbReference type="InterPro" id="IPR039311">
    <property type="entry name" value="FAM187A/B"/>
</dbReference>
<keyword evidence="9" id="KW-1185">Reference proteome</keyword>
<evidence type="ECO:0000313" key="9">
    <source>
        <dbReference type="Proteomes" id="UP000499080"/>
    </source>
</evidence>
<comment type="subcellular location">
    <subcellularLocation>
        <location evidence="1">Membrane</location>
        <topology evidence="1">Single-pass type I membrane protein</topology>
    </subcellularLocation>
</comment>
<evidence type="ECO:0000256" key="2">
    <source>
        <dbReference type="ARBA" id="ARBA00022692"/>
    </source>
</evidence>
<evidence type="ECO:0000256" key="5">
    <source>
        <dbReference type="ARBA" id="ARBA00023136"/>
    </source>
</evidence>
<dbReference type="EMBL" id="BGPR01002170">
    <property type="protein sequence ID" value="GBM68976.1"/>
    <property type="molecule type" value="Genomic_DNA"/>
</dbReference>
<accession>A0A4Y2HVI5</accession>
<evidence type="ECO:0000256" key="3">
    <source>
        <dbReference type="ARBA" id="ARBA00022729"/>
    </source>
</evidence>
<dbReference type="AlphaFoldDB" id="A0A4Y2HVI5"/>
<feature type="region of interest" description="Disordered" evidence="7">
    <location>
        <begin position="180"/>
        <end position="207"/>
    </location>
</feature>
<evidence type="ECO:0000256" key="4">
    <source>
        <dbReference type="ARBA" id="ARBA00022989"/>
    </source>
</evidence>
<evidence type="ECO:0000256" key="1">
    <source>
        <dbReference type="ARBA" id="ARBA00004479"/>
    </source>
</evidence>